<keyword evidence="1" id="KW-0812">Transmembrane</keyword>
<dbReference type="AlphaFoldDB" id="A0A6J6HPS7"/>
<sequence length="90" mass="9657">MESLALLVSLIMLTMFVSGIAALLLTFRKTRALSNVTLKPLQRILTIVLAGISLVIGHQIYNNVNSVGGKIIGGFGIATALVALYRVFKK</sequence>
<protein>
    <submittedName>
        <fullName evidence="2">Unannotated protein</fullName>
    </submittedName>
</protein>
<reference evidence="2" key="1">
    <citation type="submission" date="2020-05" db="EMBL/GenBank/DDBJ databases">
        <authorList>
            <person name="Chiriac C."/>
            <person name="Salcher M."/>
            <person name="Ghai R."/>
            <person name="Kavagutti S V."/>
        </authorList>
    </citation>
    <scope>NUCLEOTIDE SEQUENCE</scope>
</reference>
<feature type="transmembrane region" description="Helical" evidence="1">
    <location>
        <begin position="67"/>
        <end position="88"/>
    </location>
</feature>
<dbReference type="EMBL" id="CAEZUT010000087">
    <property type="protein sequence ID" value="CAB4614996.1"/>
    <property type="molecule type" value="Genomic_DNA"/>
</dbReference>
<keyword evidence="1" id="KW-0472">Membrane</keyword>
<gene>
    <name evidence="2" type="ORF">UFOPK1854_00785</name>
</gene>
<accession>A0A6J6HPS7</accession>
<evidence type="ECO:0000313" key="2">
    <source>
        <dbReference type="EMBL" id="CAB4614996.1"/>
    </source>
</evidence>
<name>A0A6J6HPS7_9ZZZZ</name>
<organism evidence="2">
    <name type="scientific">freshwater metagenome</name>
    <dbReference type="NCBI Taxonomy" id="449393"/>
    <lineage>
        <taxon>unclassified sequences</taxon>
        <taxon>metagenomes</taxon>
        <taxon>ecological metagenomes</taxon>
    </lineage>
</organism>
<feature type="transmembrane region" description="Helical" evidence="1">
    <location>
        <begin position="40"/>
        <end position="61"/>
    </location>
</feature>
<keyword evidence="1" id="KW-1133">Transmembrane helix</keyword>
<feature type="transmembrane region" description="Helical" evidence="1">
    <location>
        <begin position="6"/>
        <end position="28"/>
    </location>
</feature>
<evidence type="ECO:0000256" key="1">
    <source>
        <dbReference type="SAM" id="Phobius"/>
    </source>
</evidence>
<proteinExistence type="predicted"/>